<evidence type="ECO:0000313" key="4">
    <source>
        <dbReference type="Proteomes" id="UP000272729"/>
    </source>
</evidence>
<dbReference type="AlphaFoldDB" id="A0A495X6A3"/>
<accession>A0A495X6A3</accession>
<organism evidence="3 4">
    <name type="scientific">Saccharothrix variisporea</name>
    <dbReference type="NCBI Taxonomy" id="543527"/>
    <lineage>
        <taxon>Bacteria</taxon>
        <taxon>Bacillati</taxon>
        <taxon>Actinomycetota</taxon>
        <taxon>Actinomycetes</taxon>
        <taxon>Pseudonocardiales</taxon>
        <taxon>Pseudonocardiaceae</taxon>
        <taxon>Saccharothrix</taxon>
    </lineage>
</organism>
<dbReference type="Proteomes" id="UP000272729">
    <property type="component" value="Unassembled WGS sequence"/>
</dbReference>
<feature type="region of interest" description="Disordered" evidence="1">
    <location>
        <begin position="1"/>
        <end position="61"/>
    </location>
</feature>
<comment type="caution">
    <text evidence="3">The sequence shown here is derived from an EMBL/GenBank/DDBJ whole genome shotgun (WGS) entry which is preliminary data.</text>
</comment>
<feature type="region of interest" description="Disordered" evidence="1">
    <location>
        <begin position="108"/>
        <end position="131"/>
    </location>
</feature>
<reference evidence="3 4" key="1">
    <citation type="submission" date="2018-10" db="EMBL/GenBank/DDBJ databases">
        <title>Sequencing the genomes of 1000 actinobacteria strains.</title>
        <authorList>
            <person name="Klenk H.-P."/>
        </authorList>
    </citation>
    <scope>NUCLEOTIDE SEQUENCE [LARGE SCALE GENOMIC DNA]</scope>
    <source>
        <strain evidence="3 4">DSM 43911</strain>
    </source>
</reference>
<name>A0A495X6A3_9PSEU</name>
<dbReference type="Pfam" id="PF12728">
    <property type="entry name" value="HTH_17"/>
    <property type="match status" value="1"/>
</dbReference>
<evidence type="ECO:0000259" key="2">
    <source>
        <dbReference type="Pfam" id="PF12728"/>
    </source>
</evidence>
<sequence>MTTPRLTPGRLRPRNPQPPIPTPKPHAAPTTEPQTQKPSPPIEPEDTASTAPNGSDDESILYTAEQAAALLQVRPSWLRRRAAARAVPCRFLGKHLRFTRQDLLDIATASHQPPRGNRSPITRSGINRRPA</sequence>
<keyword evidence="4" id="KW-1185">Reference proteome</keyword>
<dbReference type="EMBL" id="RBXR01000001">
    <property type="protein sequence ID" value="RKT69522.1"/>
    <property type="molecule type" value="Genomic_DNA"/>
</dbReference>
<dbReference type="InterPro" id="IPR041657">
    <property type="entry name" value="HTH_17"/>
</dbReference>
<dbReference type="RefSeq" id="WP_397556257.1">
    <property type="nucleotide sequence ID" value="NZ_JBIUBA010000002.1"/>
</dbReference>
<feature type="domain" description="Helix-turn-helix" evidence="2">
    <location>
        <begin position="61"/>
        <end position="105"/>
    </location>
</feature>
<feature type="compositionally biased region" description="Low complexity" evidence="1">
    <location>
        <begin position="1"/>
        <end position="10"/>
    </location>
</feature>
<protein>
    <submittedName>
        <fullName evidence="3">Helix-turn-helix protein</fullName>
    </submittedName>
</protein>
<proteinExistence type="predicted"/>
<feature type="compositionally biased region" description="Pro residues" evidence="1">
    <location>
        <begin position="15"/>
        <end position="26"/>
    </location>
</feature>
<evidence type="ECO:0000313" key="3">
    <source>
        <dbReference type="EMBL" id="RKT69522.1"/>
    </source>
</evidence>
<evidence type="ECO:0000256" key="1">
    <source>
        <dbReference type="SAM" id="MobiDB-lite"/>
    </source>
</evidence>
<gene>
    <name evidence="3" type="ORF">DFJ66_2753</name>
</gene>